<feature type="region of interest" description="Disordered" evidence="3">
    <location>
        <begin position="1"/>
        <end position="58"/>
    </location>
</feature>
<dbReference type="FunFam" id="3.30.70.330:FF:000161">
    <property type="entry name" value="RNA binding (RRM/RBD/RNP motifs) family protein"/>
    <property type="match status" value="1"/>
</dbReference>
<feature type="domain" description="RING-type" evidence="4">
    <location>
        <begin position="62"/>
        <end position="110"/>
    </location>
</feature>
<feature type="compositionally biased region" description="Low complexity" evidence="3">
    <location>
        <begin position="395"/>
        <end position="415"/>
    </location>
</feature>
<evidence type="ECO:0000313" key="6">
    <source>
        <dbReference type="EnsemblPlants" id="Zm00001eb094340_P001"/>
    </source>
</evidence>
<feature type="region of interest" description="Disordered" evidence="3">
    <location>
        <begin position="305"/>
        <end position="326"/>
    </location>
</feature>
<keyword evidence="1" id="KW-0862">Zinc</keyword>
<evidence type="ECO:0008006" key="9">
    <source>
        <dbReference type="Google" id="ProtNLM"/>
    </source>
</evidence>
<dbReference type="SUPFAM" id="SSF57850">
    <property type="entry name" value="RING/U-box"/>
    <property type="match status" value="1"/>
</dbReference>
<evidence type="ECO:0007829" key="8">
    <source>
        <dbReference type="PeptideAtlas" id="A0A804MKX8"/>
    </source>
</evidence>
<feature type="region of interest" description="Disordered" evidence="3">
    <location>
        <begin position="473"/>
        <end position="503"/>
    </location>
</feature>
<dbReference type="OrthoDB" id="1923159at2759"/>
<feature type="region of interest" description="Disordered" evidence="3">
    <location>
        <begin position="381"/>
        <end position="446"/>
    </location>
</feature>
<keyword evidence="8" id="KW-1267">Proteomics identification</keyword>
<feature type="region of interest" description="Disordered" evidence="3">
    <location>
        <begin position="1167"/>
        <end position="1187"/>
    </location>
</feature>
<dbReference type="EnsemblPlants" id="Zm00001eb094340_T001">
    <property type="protein sequence ID" value="Zm00001eb094340_P001"/>
    <property type="gene ID" value="Zm00001eb094340"/>
</dbReference>
<organism evidence="6 7">
    <name type="scientific">Zea mays</name>
    <name type="common">Maize</name>
    <dbReference type="NCBI Taxonomy" id="4577"/>
    <lineage>
        <taxon>Eukaryota</taxon>
        <taxon>Viridiplantae</taxon>
        <taxon>Streptophyta</taxon>
        <taxon>Embryophyta</taxon>
        <taxon>Tracheophyta</taxon>
        <taxon>Spermatophyta</taxon>
        <taxon>Magnoliopsida</taxon>
        <taxon>Liliopsida</taxon>
        <taxon>Poales</taxon>
        <taxon>Poaceae</taxon>
        <taxon>PACMAD clade</taxon>
        <taxon>Panicoideae</taxon>
        <taxon>Andropogonodae</taxon>
        <taxon>Andropogoneae</taxon>
        <taxon>Tripsacinae</taxon>
        <taxon>Zea</taxon>
    </lineage>
</organism>
<dbReference type="PANTHER" id="PTHR12603:SF36">
    <property type="entry name" value="RNA BINDING (RRM_RBD_RNP MOTIFS) FAMILY PROTEIN"/>
    <property type="match status" value="1"/>
</dbReference>
<dbReference type="GO" id="GO:0016567">
    <property type="term" value="P:protein ubiquitination"/>
    <property type="evidence" value="ECO:0000318"/>
    <property type="project" value="GO_Central"/>
</dbReference>
<dbReference type="InterPro" id="IPR000504">
    <property type="entry name" value="RRM_dom"/>
</dbReference>
<evidence type="ECO:0000259" key="4">
    <source>
        <dbReference type="PROSITE" id="PS50089"/>
    </source>
</evidence>
<dbReference type="InterPro" id="IPR013083">
    <property type="entry name" value="Znf_RING/FYVE/PHD"/>
</dbReference>
<dbReference type="InParanoid" id="A0A804MKX8"/>
<dbReference type="SMR" id="A0A804MKX8"/>
<keyword evidence="7" id="KW-1185">Reference proteome</keyword>
<feature type="region of interest" description="Disordered" evidence="3">
    <location>
        <begin position="338"/>
        <end position="369"/>
    </location>
</feature>
<feature type="compositionally biased region" description="Polar residues" evidence="3">
    <location>
        <begin position="1026"/>
        <end position="1044"/>
    </location>
</feature>
<dbReference type="FunCoup" id="A0A804MKX8">
    <property type="interactions" value="1912"/>
</dbReference>
<dbReference type="Gramene" id="Zm00001eb094340_T001">
    <property type="protein sequence ID" value="Zm00001eb094340_P001"/>
    <property type="gene ID" value="Zm00001eb094340"/>
</dbReference>
<gene>
    <name evidence="6" type="primary">LOC103647171</name>
</gene>
<reference evidence="7" key="1">
    <citation type="submission" date="2015-12" db="EMBL/GenBank/DDBJ databases">
        <title>Update maize B73 reference genome by single molecule sequencing technologies.</title>
        <authorList>
            <consortium name="Maize Genome Sequencing Project"/>
            <person name="Ware D."/>
        </authorList>
    </citation>
    <scope>NUCLEOTIDE SEQUENCE [LARGE SCALE GENOMIC DNA]</scope>
    <source>
        <strain evidence="7">cv. B73</strain>
    </source>
</reference>
<dbReference type="GO" id="GO:0003723">
    <property type="term" value="F:RNA binding"/>
    <property type="evidence" value="ECO:0007669"/>
    <property type="project" value="UniProtKB-UniRule"/>
</dbReference>
<keyword evidence="2" id="KW-0694">RNA-binding</keyword>
<evidence type="ECO:0000313" key="7">
    <source>
        <dbReference type="Proteomes" id="UP000007305"/>
    </source>
</evidence>
<dbReference type="SMART" id="SM00361">
    <property type="entry name" value="RRM_1"/>
    <property type="match status" value="1"/>
</dbReference>
<accession>A0A804MKX8</accession>
<dbReference type="InterPro" id="IPR003954">
    <property type="entry name" value="RRM_euk-type"/>
</dbReference>
<feature type="compositionally biased region" description="Low complexity" evidence="3">
    <location>
        <begin position="34"/>
        <end position="43"/>
    </location>
</feature>
<dbReference type="SUPFAM" id="SSF54928">
    <property type="entry name" value="RNA-binding domain, RBD"/>
    <property type="match status" value="1"/>
</dbReference>
<dbReference type="PROSITE" id="PS50102">
    <property type="entry name" value="RRM"/>
    <property type="match status" value="1"/>
</dbReference>
<keyword evidence="1" id="KW-0479">Metal-binding</keyword>
<feature type="domain" description="RRM" evidence="5">
    <location>
        <begin position="172"/>
        <end position="259"/>
    </location>
</feature>
<proteinExistence type="evidence at protein level"/>
<dbReference type="GO" id="GO:0008270">
    <property type="term" value="F:zinc ion binding"/>
    <property type="evidence" value="ECO:0007669"/>
    <property type="project" value="UniProtKB-KW"/>
</dbReference>
<dbReference type="InterPro" id="IPR034261">
    <property type="entry name" value="CNOT4_RRM"/>
</dbReference>
<evidence type="ECO:0000256" key="1">
    <source>
        <dbReference type="PROSITE-ProRule" id="PRU00175"/>
    </source>
</evidence>
<reference evidence="6" key="3">
    <citation type="submission" date="2021-05" db="UniProtKB">
        <authorList>
            <consortium name="EnsemblPlants"/>
        </authorList>
    </citation>
    <scope>IDENTIFICATION</scope>
    <source>
        <strain evidence="6">cv. B73</strain>
    </source>
</reference>
<sequence>MSLVWPQQSEDTENPQRKRPLPSFSTPCRRRHSALPPSLSSAPNHKESRNRTTMSDDGDRTCPLCAEEMDTTDQQLKPCKCGYDICVWCWHHIIDMAEKEETVGRCPACRTCYDKDRIVKMAATCDRTVADKNVEKKHKTQKVKPKAAPTAAATSTVESKKHLASVRVIQRNLVYIIGLPAHLCNESVLECREYFGQYGKVLKVSVSRPTGPPSQQASATSNISVYITYAKEEEAIRCIQAVHNFVLEGKVLRACFGTTKYCHAWLRNMACGNPDCLYLHDVGSQEDSFTKDEIISAYTRTRVPQMASSVSQRRTGTVLPPPGDDFSHSAVVSAKHTFKNGTLNTTSQPRLSPPNSSSGRSTLPPAASWGQRDLNARITATGATSSQSHTKPKSESQSNPFSSSSAISSTKTPSSWNDDTSTAAKMPEGQQVSEKESKTLQPYKPGISKETQALSSLESSLDIDFSTIPSAWNDDDIVVSDGMPKGSDENQVPNKNGELTHPASKSLVLSKKDIEMNITSKNPSDFLSSLAISKLDVSTSDGDHSDTNITPKSLTSNAVECQSCHAAGEKMLEDIGSKDIDMEKISSQISSVTLGGNDKIQSMAGNQQPDVMPCTSIDVPMDQNFGRDRSHLNLNELLLPSENKDSSLSCQYSSDKRLAWSLKMQNCSVTPLNDTIDSAMLTDKPYSILLEGSEKPSYPPFVEFPSTWDTSLWNDTKNNAASTIDTITSSQMQTGFSSIDNTYALLNGGQDGLGTVYTHDNVSVYTRGRGNVSGHPGMGSHQHRAMGSVRTDSIGSFDKTISVNKDESRIISDTLSEFNPWDDSYSTANNFVRMLRESENNDVQCTAPSWKSGTGSKQSRFSFARQDNQGNLLDSSLRNCGIGTEQNFSLLPQNSRRNIYQNGLAFQSLENEFSNSNFPGLLDMATTGTSMSKISAPPGFSAPTRVPPPGFSTAFPSQDSLNPTPGFPSGILSHDGSIPLSRFPSFSSGVSAQEVSKLPTRLPSPFSSRFSSQDGPDPPSRFPFSSGFTSQDGSNQLYGSTNPENLLGGTVLGVDGNHYQSQFGRHSSDMEFDDPAILAVGKGLMPGIGDSGLEMKNTRASQLQPASSDPRFQLHVQPNVQSHQNMRFTDPVQDGLNHMNDNYLASRFLAQNHGPLSPYVQIPQQPRNSQVTNGHWDGWSESRQGNNIPMSDMSRILYPSEVNKLHMLGSNDIHNRAFGM</sequence>
<dbReference type="InterPro" id="IPR035979">
    <property type="entry name" value="RBD_domain_sf"/>
</dbReference>
<dbReference type="PANTHER" id="PTHR12603">
    <property type="entry name" value="CCR4-NOT TRANSCRIPTION COMPLEX RELATED"/>
    <property type="match status" value="1"/>
</dbReference>
<feature type="region of interest" description="Disordered" evidence="3">
    <location>
        <begin position="936"/>
        <end position="973"/>
    </location>
</feature>
<feature type="compositionally biased region" description="Polar residues" evidence="3">
    <location>
        <begin position="306"/>
        <end position="315"/>
    </location>
</feature>
<dbReference type="Pfam" id="PF00076">
    <property type="entry name" value="RRM_1"/>
    <property type="match status" value="1"/>
</dbReference>
<name>A0A804MKX8_MAIZE</name>
<dbReference type="Proteomes" id="UP000007305">
    <property type="component" value="Chromosome 2"/>
</dbReference>
<dbReference type="GO" id="GO:0004842">
    <property type="term" value="F:ubiquitin-protein transferase activity"/>
    <property type="evidence" value="ECO:0000318"/>
    <property type="project" value="GO_Central"/>
</dbReference>
<dbReference type="CDD" id="cd12438">
    <property type="entry name" value="RRM_CNOT4"/>
    <property type="match status" value="1"/>
</dbReference>
<feature type="compositionally biased region" description="Polar residues" evidence="3">
    <location>
        <begin position="339"/>
        <end position="361"/>
    </location>
</feature>
<dbReference type="Gene3D" id="3.30.40.10">
    <property type="entry name" value="Zinc/RING finger domain, C3HC4 (zinc finger)"/>
    <property type="match status" value="1"/>
</dbReference>
<dbReference type="Pfam" id="PF14570">
    <property type="entry name" value="zf-RING_4"/>
    <property type="match status" value="1"/>
</dbReference>
<dbReference type="InterPro" id="IPR039515">
    <property type="entry name" value="NOT4_mRING-HC-C4C4"/>
</dbReference>
<dbReference type="CDD" id="cd16618">
    <property type="entry name" value="mRING-HC-C4C4_CNOT4"/>
    <property type="match status" value="1"/>
</dbReference>
<dbReference type="InterPro" id="IPR001841">
    <property type="entry name" value="Znf_RING"/>
</dbReference>
<dbReference type="Gene3D" id="3.30.70.330">
    <property type="match status" value="1"/>
</dbReference>
<feature type="compositionally biased region" description="Low complexity" evidence="3">
    <location>
        <begin position="998"/>
        <end position="1012"/>
    </location>
</feature>
<keyword evidence="1" id="KW-0863">Zinc-finger</keyword>
<dbReference type="PROSITE" id="PS50089">
    <property type="entry name" value="ZF_RING_2"/>
    <property type="match status" value="1"/>
</dbReference>
<reference evidence="6" key="2">
    <citation type="submission" date="2019-07" db="EMBL/GenBank/DDBJ databases">
        <authorList>
            <person name="Seetharam A."/>
            <person name="Woodhouse M."/>
            <person name="Cannon E."/>
        </authorList>
    </citation>
    <scope>NUCLEOTIDE SEQUENCE [LARGE SCALE GENOMIC DNA]</scope>
    <source>
        <strain evidence="6">cv. B73</strain>
    </source>
</reference>
<evidence type="ECO:0000256" key="2">
    <source>
        <dbReference type="PROSITE-ProRule" id="PRU00176"/>
    </source>
</evidence>
<dbReference type="InterPro" id="IPR012677">
    <property type="entry name" value="Nucleotide-bd_a/b_plait_sf"/>
</dbReference>
<dbReference type="AlphaFoldDB" id="A0A804MKX8"/>
<dbReference type="GO" id="GO:0030014">
    <property type="term" value="C:CCR4-NOT complex"/>
    <property type="evidence" value="ECO:0000318"/>
    <property type="project" value="GO_Central"/>
</dbReference>
<feature type="compositionally biased region" description="Polar residues" evidence="3">
    <location>
        <begin position="954"/>
        <end position="963"/>
    </location>
</feature>
<evidence type="ECO:0000256" key="3">
    <source>
        <dbReference type="SAM" id="MobiDB-lite"/>
    </source>
</evidence>
<protein>
    <recommendedName>
        <fullName evidence="9">RNA binding (RRM/RBD/RNP motifs) family protein</fullName>
    </recommendedName>
</protein>
<dbReference type="InterPro" id="IPR039780">
    <property type="entry name" value="Mot2"/>
</dbReference>
<evidence type="ECO:0000259" key="5">
    <source>
        <dbReference type="PROSITE" id="PS50102"/>
    </source>
</evidence>
<feature type="region of interest" description="Disordered" evidence="3">
    <location>
        <begin position="997"/>
        <end position="1044"/>
    </location>
</feature>